<comment type="caution">
    <text evidence="1">The sequence shown here is derived from an EMBL/GenBank/DDBJ whole genome shotgun (WGS) entry which is preliminary data.</text>
</comment>
<dbReference type="Proteomes" id="UP000828941">
    <property type="component" value="Chromosome 4"/>
</dbReference>
<organism evidence="1 2">
    <name type="scientific">Bauhinia variegata</name>
    <name type="common">Purple orchid tree</name>
    <name type="synonym">Phanera variegata</name>
    <dbReference type="NCBI Taxonomy" id="167791"/>
    <lineage>
        <taxon>Eukaryota</taxon>
        <taxon>Viridiplantae</taxon>
        <taxon>Streptophyta</taxon>
        <taxon>Embryophyta</taxon>
        <taxon>Tracheophyta</taxon>
        <taxon>Spermatophyta</taxon>
        <taxon>Magnoliopsida</taxon>
        <taxon>eudicotyledons</taxon>
        <taxon>Gunneridae</taxon>
        <taxon>Pentapetalae</taxon>
        <taxon>rosids</taxon>
        <taxon>fabids</taxon>
        <taxon>Fabales</taxon>
        <taxon>Fabaceae</taxon>
        <taxon>Cercidoideae</taxon>
        <taxon>Cercideae</taxon>
        <taxon>Bauhiniinae</taxon>
        <taxon>Bauhinia</taxon>
    </lineage>
</organism>
<reference evidence="1 2" key="1">
    <citation type="journal article" date="2022" name="DNA Res.">
        <title>Chromosomal-level genome assembly of the orchid tree Bauhinia variegata (Leguminosae; Cercidoideae) supports the allotetraploid origin hypothesis of Bauhinia.</title>
        <authorList>
            <person name="Zhong Y."/>
            <person name="Chen Y."/>
            <person name="Zheng D."/>
            <person name="Pang J."/>
            <person name="Liu Y."/>
            <person name="Luo S."/>
            <person name="Meng S."/>
            <person name="Qian L."/>
            <person name="Wei D."/>
            <person name="Dai S."/>
            <person name="Zhou R."/>
        </authorList>
    </citation>
    <scope>NUCLEOTIDE SEQUENCE [LARGE SCALE GENOMIC DNA]</scope>
    <source>
        <strain evidence="1">BV-YZ2020</strain>
    </source>
</reference>
<sequence length="212" mass="23665">MYRLSNRVIGCVNMFTLLASVAIIGAGVWMARSSTTCEHFLQTPLLVIGFVVLVISLAGFVGACFHVACALWVYLAVMLILIIALAGVTLFGFAVTSRGGGVEVTDRVYKEYRLQDYSPWLIKRIRDPRYWSTVRSCIMSSKTCDKLQSWTPHDYMQRDLTPIQSGCCKPPTACNYNTATTAPQDPDCFQWNNAPTLLCYECDSCKLECLKT</sequence>
<name>A0ACB9PD63_BAUVA</name>
<keyword evidence="2" id="KW-1185">Reference proteome</keyword>
<evidence type="ECO:0000313" key="2">
    <source>
        <dbReference type="Proteomes" id="UP000828941"/>
    </source>
</evidence>
<gene>
    <name evidence="1" type="ORF">L6164_007256</name>
</gene>
<protein>
    <submittedName>
        <fullName evidence="1">Uncharacterized protein</fullName>
    </submittedName>
</protein>
<dbReference type="EMBL" id="CM039429">
    <property type="protein sequence ID" value="KAI4346353.1"/>
    <property type="molecule type" value="Genomic_DNA"/>
</dbReference>
<evidence type="ECO:0000313" key="1">
    <source>
        <dbReference type="EMBL" id="KAI4346353.1"/>
    </source>
</evidence>
<accession>A0ACB9PD63</accession>
<proteinExistence type="predicted"/>